<feature type="transmembrane region" description="Helical" evidence="7">
    <location>
        <begin position="6"/>
        <end position="28"/>
    </location>
</feature>
<dbReference type="Pfam" id="PF04347">
    <property type="entry name" value="FliO"/>
    <property type="match status" value="1"/>
</dbReference>
<gene>
    <name evidence="8" type="primary">fliO</name>
    <name evidence="8" type="ORF">EBI00_04920</name>
</gene>
<dbReference type="GO" id="GO:0044781">
    <property type="term" value="P:bacterial-type flagellum organization"/>
    <property type="evidence" value="ECO:0007669"/>
    <property type="project" value="UniProtKB-UniRule"/>
</dbReference>
<comment type="caution">
    <text evidence="8">The sequence shown here is derived from an EMBL/GenBank/DDBJ whole genome shotgun (WGS) entry which is preliminary data.</text>
</comment>
<keyword evidence="9" id="KW-1185">Reference proteome</keyword>
<keyword evidence="8" id="KW-0282">Flagellum</keyword>
<dbReference type="PANTHER" id="PTHR38766">
    <property type="entry name" value="FLAGELLAR PROTEIN FLIO"/>
    <property type="match status" value="1"/>
</dbReference>
<dbReference type="Proteomes" id="UP000280507">
    <property type="component" value="Unassembled WGS sequence"/>
</dbReference>
<keyword evidence="1 7" id="KW-1003">Cell membrane</keyword>
<evidence type="ECO:0000313" key="9">
    <source>
        <dbReference type="Proteomes" id="UP000280507"/>
    </source>
</evidence>
<proteinExistence type="inferred from homology"/>
<dbReference type="EMBL" id="RIZG01000002">
    <property type="protein sequence ID" value="RNF52400.1"/>
    <property type="molecule type" value="Genomic_DNA"/>
</dbReference>
<dbReference type="RefSeq" id="WP_123094944.1">
    <property type="nucleotide sequence ID" value="NZ_RIZG01000002.1"/>
</dbReference>
<evidence type="ECO:0000256" key="2">
    <source>
        <dbReference type="ARBA" id="ARBA00022692"/>
    </source>
</evidence>
<dbReference type="InterPro" id="IPR052205">
    <property type="entry name" value="FliO/MopB"/>
</dbReference>
<accession>A0A3M8QBP4</accession>
<dbReference type="AlphaFoldDB" id="A0A3M8QBP4"/>
<evidence type="ECO:0000256" key="7">
    <source>
        <dbReference type="RuleBase" id="RU362064"/>
    </source>
</evidence>
<keyword evidence="2 7" id="KW-0812">Transmembrane</keyword>
<evidence type="ECO:0000256" key="4">
    <source>
        <dbReference type="ARBA" id="ARBA00023136"/>
    </source>
</evidence>
<keyword evidence="8" id="KW-0969">Cilium</keyword>
<evidence type="ECO:0000256" key="1">
    <source>
        <dbReference type="ARBA" id="ARBA00022475"/>
    </source>
</evidence>
<comment type="subcellular location">
    <subcellularLocation>
        <location evidence="7">Cell membrane</location>
    </subcellularLocation>
    <subcellularLocation>
        <location evidence="7">Bacterial flagellum basal body</location>
    </subcellularLocation>
</comment>
<dbReference type="OrthoDB" id="6107727at2"/>
<dbReference type="GO" id="GO:0009425">
    <property type="term" value="C:bacterial-type flagellum basal body"/>
    <property type="evidence" value="ECO:0007669"/>
    <property type="project" value="UniProtKB-SubCell"/>
</dbReference>
<keyword evidence="4 7" id="KW-0472">Membrane</keyword>
<dbReference type="NCBIfam" id="TIGR03500">
    <property type="entry name" value="FliO_TIGR"/>
    <property type="match status" value="1"/>
</dbReference>
<protein>
    <recommendedName>
        <fullName evidence="7">Flagellar protein</fullName>
    </recommendedName>
</protein>
<evidence type="ECO:0000256" key="3">
    <source>
        <dbReference type="ARBA" id="ARBA00022989"/>
    </source>
</evidence>
<evidence type="ECO:0000256" key="6">
    <source>
        <dbReference type="ARBA" id="ARBA00037937"/>
    </source>
</evidence>
<comment type="similarity">
    <text evidence="6 7">Belongs to the FliO/MopB family.</text>
</comment>
<evidence type="ECO:0000256" key="5">
    <source>
        <dbReference type="ARBA" id="ARBA00023143"/>
    </source>
</evidence>
<keyword evidence="3 7" id="KW-1133">Transmembrane helix</keyword>
<keyword evidence="8" id="KW-0966">Cell projection</keyword>
<sequence length="111" mass="12351">MSAASSIWKIVLSLIVVVAFIPICLWVMKRLQFAQMKLGQSGIKVIQVQTLGPKERLMLVEVEGERILIGVTPNTITHLKNIPIDKSKFTNVMEEAVKDSMVASKANEEKT</sequence>
<dbReference type="InterPro" id="IPR022781">
    <property type="entry name" value="Flagellar_biosynth_FliO"/>
</dbReference>
<evidence type="ECO:0000313" key="8">
    <source>
        <dbReference type="EMBL" id="RNF52400.1"/>
    </source>
</evidence>
<keyword evidence="5 7" id="KW-0975">Bacterial flagellum</keyword>
<dbReference type="GO" id="GO:0005886">
    <property type="term" value="C:plasma membrane"/>
    <property type="evidence" value="ECO:0007669"/>
    <property type="project" value="UniProtKB-SubCell"/>
</dbReference>
<dbReference type="PANTHER" id="PTHR38766:SF1">
    <property type="entry name" value="FLAGELLAR PROTEIN FLIO"/>
    <property type="match status" value="1"/>
</dbReference>
<reference evidence="8 9" key="1">
    <citation type="journal article" date="2012" name="Int. J. Syst. Evol. Microbiol.">
        <title>Marinomonas hwangdonensis sp. nov., isolated from seawater.</title>
        <authorList>
            <person name="Jung Y.T."/>
            <person name="Oh T.K."/>
            <person name="Yoon J.H."/>
        </authorList>
    </citation>
    <scope>NUCLEOTIDE SEQUENCE [LARGE SCALE GENOMIC DNA]</scope>
    <source>
        <strain evidence="8 9">HDW-15</strain>
    </source>
</reference>
<name>A0A3M8QBP4_9GAMM</name>
<organism evidence="8 9">
    <name type="scientific">Marinomonas hwangdonensis</name>
    <dbReference type="NCBI Taxonomy" id="1053647"/>
    <lineage>
        <taxon>Bacteria</taxon>
        <taxon>Pseudomonadati</taxon>
        <taxon>Pseudomonadota</taxon>
        <taxon>Gammaproteobacteria</taxon>
        <taxon>Oceanospirillales</taxon>
        <taxon>Oceanospirillaceae</taxon>
        <taxon>Marinomonas</taxon>
    </lineage>
</organism>